<protein>
    <recommendedName>
        <fullName evidence="3">Response regulatory domain-containing protein</fullName>
    </recommendedName>
</protein>
<dbReference type="InterPro" id="IPR001789">
    <property type="entry name" value="Sig_transdc_resp-reg_receiver"/>
</dbReference>
<dbReference type="STRING" id="1802443.A2117_01115"/>
<dbReference type="Pfam" id="PF00072">
    <property type="entry name" value="Response_reg"/>
    <property type="match status" value="1"/>
</dbReference>
<dbReference type="EMBL" id="MHTO01000026">
    <property type="protein sequence ID" value="OHA61934.1"/>
    <property type="molecule type" value="Genomic_DNA"/>
</dbReference>
<dbReference type="InterPro" id="IPR050595">
    <property type="entry name" value="Bact_response_regulator"/>
</dbReference>
<comment type="caution">
    <text evidence="4">The sequence shown here is derived from an EMBL/GenBank/DDBJ whole genome shotgun (WGS) entry which is preliminary data.</text>
</comment>
<dbReference type="Proteomes" id="UP000179245">
    <property type="component" value="Unassembled WGS sequence"/>
</dbReference>
<dbReference type="SMART" id="SM00448">
    <property type="entry name" value="REC"/>
    <property type="match status" value="1"/>
</dbReference>
<organism evidence="4 5">
    <name type="scientific">Candidatus Wildermuthbacteria bacterium GWA2_46_15</name>
    <dbReference type="NCBI Taxonomy" id="1802443"/>
    <lineage>
        <taxon>Bacteria</taxon>
        <taxon>Candidatus Wildermuthiibacteriota</taxon>
    </lineage>
</organism>
<evidence type="ECO:0000259" key="3">
    <source>
        <dbReference type="PROSITE" id="PS50110"/>
    </source>
</evidence>
<feature type="domain" description="Response regulatory" evidence="3">
    <location>
        <begin position="3"/>
        <end position="117"/>
    </location>
</feature>
<feature type="modified residue" description="4-aspartylphosphate" evidence="2">
    <location>
        <position position="52"/>
    </location>
</feature>
<evidence type="ECO:0000313" key="4">
    <source>
        <dbReference type="EMBL" id="OHA61934.1"/>
    </source>
</evidence>
<dbReference type="CDD" id="cd00156">
    <property type="entry name" value="REC"/>
    <property type="match status" value="1"/>
</dbReference>
<accession>A0A1G2QMM5</accession>
<dbReference type="PANTHER" id="PTHR44591:SF3">
    <property type="entry name" value="RESPONSE REGULATORY DOMAIN-CONTAINING PROTEIN"/>
    <property type="match status" value="1"/>
</dbReference>
<evidence type="ECO:0000256" key="2">
    <source>
        <dbReference type="PROSITE-ProRule" id="PRU00169"/>
    </source>
</evidence>
<dbReference type="Gene3D" id="3.40.50.2300">
    <property type="match status" value="1"/>
</dbReference>
<gene>
    <name evidence="4" type="ORF">A2117_01115</name>
</gene>
<dbReference type="PANTHER" id="PTHR44591">
    <property type="entry name" value="STRESS RESPONSE REGULATOR PROTEIN 1"/>
    <property type="match status" value="1"/>
</dbReference>
<evidence type="ECO:0000313" key="5">
    <source>
        <dbReference type="Proteomes" id="UP000179245"/>
    </source>
</evidence>
<sequence>MSRLLIVEDEPLLAEMYKDSFKEAGFQVVSVPNIENALKEIETRSPDLIILDILLLDENGLSLIEKIKEQKRNIPFLVLSNYDDPETIEKAFKLGTKDYLLKTDFTPLGLIREIKRYLE</sequence>
<reference evidence="4 5" key="1">
    <citation type="journal article" date="2016" name="Nat. Commun.">
        <title>Thousands of microbial genomes shed light on interconnected biogeochemical processes in an aquifer system.</title>
        <authorList>
            <person name="Anantharaman K."/>
            <person name="Brown C.T."/>
            <person name="Hug L.A."/>
            <person name="Sharon I."/>
            <person name="Castelle C.J."/>
            <person name="Probst A.J."/>
            <person name="Thomas B.C."/>
            <person name="Singh A."/>
            <person name="Wilkins M.J."/>
            <person name="Karaoz U."/>
            <person name="Brodie E.L."/>
            <person name="Williams K.H."/>
            <person name="Hubbard S.S."/>
            <person name="Banfield J.F."/>
        </authorList>
    </citation>
    <scope>NUCLEOTIDE SEQUENCE [LARGE SCALE GENOMIC DNA]</scope>
</reference>
<evidence type="ECO:0000256" key="1">
    <source>
        <dbReference type="ARBA" id="ARBA00022553"/>
    </source>
</evidence>
<keyword evidence="1 2" id="KW-0597">Phosphoprotein</keyword>
<dbReference type="GO" id="GO:0000160">
    <property type="term" value="P:phosphorelay signal transduction system"/>
    <property type="evidence" value="ECO:0007669"/>
    <property type="project" value="InterPro"/>
</dbReference>
<name>A0A1G2QMM5_9BACT</name>
<proteinExistence type="predicted"/>
<dbReference type="PROSITE" id="PS50110">
    <property type="entry name" value="RESPONSE_REGULATORY"/>
    <property type="match status" value="1"/>
</dbReference>
<dbReference type="SUPFAM" id="SSF52172">
    <property type="entry name" value="CheY-like"/>
    <property type="match status" value="1"/>
</dbReference>
<dbReference type="InterPro" id="IPR011006">
    <property type="entry name" value="CheY-like_superfamily"/>
</dbReference>
<dbReference type="AlphaFoldDB" id="A0A1G2QMM5"/>